<evidence type="ECO:0000259" key="6">
    <source>
        <dbReference type="Pfam" id="PF26049"/>
    </source>
</evidence>
<dbReference type="PROSITE" id="PS00092">
    <property type="entry name" value="N6_MTASE"/>
    <property type="match status" value="1"/>
</dbReference>
<dbReference type="PANTHER" id="PTHR47816:SF4">
    <property type="entry name" value="RIBOSOMAL RNA SMALL SUBUNIT METHYLTRANSFERASE C"/>
    <property type="match status" value="1"/>
</dbReference>
<evidence type="ECO:0000259" key="5">
    <source>
        <dbReference type="Pfam" id="PF05175"/>
    </source>
</evidence>
<organism evidence="7 8">
    <name type="scientific">Yaniella flava</name>
    <dbReference type="NCBI Taxonomy" id="287930"/>
    <lineage>
        <taxon>Bacteria</taxon>
        <taxon>Bacillati</taxon>
        <taxon>Actinomycetota</taxon>
        <taxon>Actinomycetes</taxon>
        <taxon>Micrococcales</taxon>
        <taxon>Micrococcaceae</taxon>
        <taxon>Yaniella</taxon>
    </lineage>
</organism>
<evidence type="ECO:0000256" key="1">
    <source>
        <dbReference type="ARBA" id="ARBA00022490"/>
    </source>
</evidence>
<feature type="domain" description="Methyltransferase small" evidence="5">
    <location>
        <begin position="191"/>
        <end position="356"/>
    </location>
</feature>
<keyword evidence="8" id="KW-1185">Reference proteome</keyword>
<dbReference type="CDD" id="cd02440">
    <property type="entry name" value="AdoMet_MTases"/>
    <property type="match status" value="1"/>
</dbReference>
<evidence type="ECO:0000313" key="7">
    <source>
        <dbReference type="EMBL" id="GAA2042573.1"/>
    </source>
</evidence>
<dbReference type="InterPro" id="IPR029063">
    <property type="entry name" value="SAM-dependent_MTases_sf"/>
</dbReference>
<feature type="domain" description="RlmG N-terminal" evidence="6">
    <location>
        <begin position="12"/>
        <end position="158"/>
    </location>
</feature>
<keyword evidence="2" id="KW-0698">rRNA processing</keyword>
<accession>A0ABN2USH1</accession>
<dbReference type="GO" id="GO:0008168">
    <property type="term" value="F:methyltransferase activity"/>
    <property type="evidence" value="ECO:0007669"/>
    <property type="project" value="UniProtKB-KW"/>
</dbReference>
<evidence type="ECO:0000256" key="2">
    <source>
        <dbReference type="ARBA" id="ARBA00022552"/>
    </source>
</evidence>
<keyword evidence="3 7" id="KW-0489">Methyltransferase</keyword>
<dbReference type="Gene3D" id="3.40.50.150">
    <property type="entry name" value="Vaccinia Virus protein VP39"/>
    <property type="match status" value="2"/>
</dbReference>
<protein>
    <submittedName>
        <fullName evidence="7">Methyltransferase</fullName>
    </submittedName>
</protein>
<dbReference type="Pfam" id="PF05175">
    <property type="entry name" value="MTS"/>
    <property type="match status" value="1"/>
</dbReference>
<dbReference type="GO" id="GO:0032259">
    <property type="term" value="P:methylation"/>
    <property type="evidence" value="ECO:0007669"/>
    <property type="project" value="UniProtKB-KW"/>
</dbReference>
<dbReference type="Pfam" id="PF26049">
    <property type="entry name" value="RLMG_N"/>
    <property type="match status" value="1"/>
</dbReference>
<evidence type="ECO:0000256" key="3">
    <source>
        <dbReference type="ARBA" id="ARBA00022603"/>
    </source>
</evidence>
<proteinExistence type="predicted"/>
<gene>
    <name evidence="7" type="ORF">GCM10009720_24030</name>
</gene>
<keyword evidence="4" id="KW-0808">Transferase</keyword>
<sequence length="361" mass="39283">MTNPPFVPDNVDRMLFRVLEETFDAEPWRKTAPVVVVNDATGALSEWVQSQGLHARFVQDSAARATQHAHVTGPLETLPNAEVLAGATTVIYRLARPLEALEEFSWQVARWADPQVMLLAGQLQRHLNFSMNTTLESHFARVSASRGYYKARALRAQSPKAVLGTCPPRMPRANSVRVADVDLELRAYGLTFGAARLDPGTALLLETIETARAELFHPETVAVDLGCGNGTIAAVLAKKFNCDGLIATDDSASAVRSTTDTLAVNDVDNVQVIHQSGLEQLAADSVDVVVLNPPFHDGTELTSDIAHYLFGEASRTLKPGGVLLTVFNASRRYGTQLEQQVGPTEQLGRDTRFIVTESQKV</sequence>
<evidence type="ECO:0000313" key="8">
    <source>
        <dbReference type="Proteomes" id="UP001501461"/>
    </source>
</evidence>
<dbReference type="SUPFAM" id="SSF53335">
    <property type="entry name" value="S-adenosyl-L-methionine-dependent methyltransferases"/>
    <property type="match status" value="1"/>
</dbReference>
<reference evidence="7 8" key="1">
    <citation type="journal article" date="2019" name="Int. J. Syst. Evol. Microbiol.">
        <title>The Global Catalogue of Microorganisms (GCM) 10K type strain sequencing project: providing services to taxonomists for standard genome sequencing and annotation.</title>
        <authorList>
            <consortium name="The Broad Institute Genomics Platform"/>
            <consortium name="The Broad Institute Genome Sequencing Center for Infectious Disease"/>
            <person name="Wu L."/>
            <person name="Ma J."/>
        </authorList>
    </citation>
    <scope>NUCLEOTIDE SEQUENCE [LARGE SCALE GENOMIC DNA]</scope>
    <source>
        <strain evidence="7 8">JCM 13595</strain>
    </source>
</reference>
<dbReference type="InterPro" id="IPR002052">
    <property type="entry name" value="DNA_methylase_N6_adenine_CS"/>
</dbReference>
<keyword evidence="1" id="KW-0963">Cytoplasm</keyword>
<evidence type="ECO:0000256" key="4">
    <source>
        <dbReference type="ARBA" id="ARBA00022679"/>
    </source>
</evidence>
<dbReference type="InterPro" id="IPR058679">
    <property type="entry name" value="RlmG_N"/>
</dbReference>
<name>A0ABN2USH1_9MICC</name>
<dbReference type="InterPro" id="IPR007848">
    <property type="entry name" value="Small_mtfrase_dom"/>
</dbReference>
<comment type="caution">
    <text evidence="7">The sequence shown here is derived from an EMBL/GenBank/DDBJ whole genome shotgun (WGS) entry which is preliminary data.</text>
</comment>
<dbReference type="PANTHER" id="PTHR47816">
    <property type="entry name" value="RIBOSOMAL RNA SMALL SUBUNIT METHYLTRANSFERASE C"/>
    <property type="match status" value="1"/>
</dbReference>
<dbReference type="RefSeq" id="WP_343959006.1">
    <property type="nucleotide sequence ID" value="NZ_BAAAMN010000049.1"/>
</dbReference>
<dbReference type="EMBL" id="BAAAMN010000049">
    <property type="protein sequence ID" value="GAA2042573.1"/>
    <property type="molecule type" value="Genomic_DNA"/>
</dbReference>
<dbReference type="Proteomes" id="UP001501461">
    <property type="component" value="Unassembled WGS sequence"/>
</dbReference>
<dbReference type="InterPro" id="IPR046977">
    <property type="entry name" value="RsmC/RlmG"/>
</dbReference>